<evidence type="ECO:0000313" key="3">
    <source>
        <dbReference type="Proteomes" id="UP001177003"/>
    </source>
</evidence>
<dbReference type="Proteomes" id="UP001177003">
    <property type="component" value="Chromosome 6"/>
</dbReference>
<gene>
    <name evidence="2" type="ORF">LSALG_LOCUS28287</name>
</gene>
<protein>
    <submittedName>
        <fullName evidence="2">Uncharacterized protein</fullName>
    </submittedName>
</protein>
<proteinExistence type="predicted"/>
<accession>A0AA35ZB91</accession>
<feature type="region of interest" description="Disordered" evidence="1">
    <location>
        <begin position="1"/>
        <end position="23"/>
    </location>
</feature>
<dbReference type="EMBL" id="OX465082">
    <property type="protein sequence ID" value="CAI9289023.1"/>
    <property type="molecule type" value="Genomic_DNA"/>
</dbReference>
<dbReference type="AlphaFoldDB" id="A0AA35ZB91"/>
<reference evidence="2" key="1">
    <citation type="submission" date="2023-04" db="EMBL/GenBank/DDBJ databases">
        <authorList>
            <person name="Vijverberg K."/>
            <person name="Xiong W."/>
            <person name="Schranz E."/>
        </authorList>
    </citation>
    <scope>NUCLEOTIDE SEQUENCE</scope>
</reference>
<evidence type="ECO:0000313" key="2">
    <source>
        <dbReference type="EMBL" id="CAI9289023.1"/>
    </source>
</evidence>
<sequence length="125" mass="14381">MNDELSSGDDHIHDQHEYPIDYEDDDEDFKLSDHDSLHNIHFEISENSNLNGDAENENGFINDERDDIIADDNIDLQKDHIKTKINSIVDSYGATLSMYNNYESEEGFDVRLGTIRTTKSDIITQ</sequence>
<evidence type="ECO:0000256" key="1">
    <source>
        <dbReference type="SAM" id="MobiDB-lite"/>
    </source>
</evidence>
<feature type="compositionally biased region" description="Basic and acidic residues" evidence="1">
    <location>
        <begin position="8"/>
        <end position="19"/>
    </location>
</feature>
<organism evidence="2 3">
    <name type="scientific">Lactuca saligna</name>
    <name type="common">Willowleaf lettuce</name>
    <dbReference type="NCBI Taxonomy" id="75948"/>
    <lineage>
        <taxon>Eukaryota</taxon>
        <taxon>Viridiplantae</taxon>
        <taxon>Streptophyta</taxon>
        <taxon>Embryophyta</taxon>
        <taxon>Tracheophyta</taxon>
        <taxon>Spermatophyta</taxon>
        <taxon>Magnoliopsida</taxon>
        <taxon>eudicotyledons</taxon>
        <taxon>Gunneridae</taxon>
        <taxon>Pentapetalae</taxon>
        <taxon>asterids</taxon>
        <taxon>campanulids</taxon>
        <taxon>Asterales</taxon>
        <taxon>Asteraceae</taxon>
        <taxon>Cichorioideae</taxon>
        <taxon>Cichorieae</taxon>
        <taxon>Lactucinae</taxon>
        <taxon>Lactuca</taxon>
    </lineage>
</organism>
<name>A0AA35ZB91_LACSI</name>
<keyword evidence="3" id="KW-1185">Reference proteome</keyword>